<dbReference type="PANTHER" id="PTHR30632:SF0">
    <property type="entry name" value="SULFATE-BINDING PROTEIN"/>
    <property type="match status" value="1"/>
</dbReference>
<dbReference type="Gene3D" id="3.40.190.10">
    <property type="entry name" value="Periplasmic binding protein-like II"/>
    <property type="match status" value="2"/>
</dbReference>
<evidence type="ECO:0000313" key="7">
    <source>
        <dbReference type="Proteomes" id="UP000430670"/>
    </source>
</evidence>
<dbReference type="CDD" id="cd13537">
    <property type="entry name" value="PBP2_YvgL_like"/>
    <property type="match status" value="1"/>
</dbReference>
<feature type="binding site" evidence="5">
    <location>
        <position position="201"/>
    </location>
    <ligand>
        <name>molybdate</name>
        <dbReference type="ChEBI" id="CHEBI:36264"/>
    </ligand>
</feature>
<comment type="caution">
    <text evidence="6">The sequence shown here is derived from an EMBL/GenBank/DDBJ whole genome shotgun (WGS) entry which is preliminary data.</text>
</comment>
<keyword evidence="7" id="KW-1185">Reference proteome</keyword>
<dbReference type="GO" id="GO:0046872">
    <property type="term" value="F:metal ion binding"/>
    <property type="evidence" value="ECO:0007669"/>
    <property type="project" value="UniProtKB-KW"/>
</dbReference>
<dbReference type="FunFam" id="3.40.190.10:FF:000035">
    <property type="entry name" value="Molybdate ABC transporter substrate-binding protein"/>
    <property type="match status" value="1"/>
</dbReference>
<dbReference type="PANTHER" id="PTHR30632">
    <property type="entry name" value="MOLYBDATE-BINDING PERIPLASMIC PROTEIN"/>
    <property type="match status" value="1"/>
</dbReference>
<organism evidence="6 7">
    <name type="scientific">Heliobacterium mobile</name>
    <name type="common">Heliobacillus mobilis</name>
    <dbReference type="NCBI Taxonomy" id="28064"/>
    <lineage>
        <taxon>Bacteria</taxon>
        <taxon>Bacillati</taxon>
        <taxon>Bacillota</taxon>
        <taxon>Clostridia</taxon>
        <taxon>Eubacteriales</taxon>
        <taxon>Heliobacteriaceae</taxon>
        <taxon>Heliobacterium</taxon>
    </lineage>
</organism>
<proteinExistence type="inferred from homology"/>
<protein>
    <submittedName>
        <fullName evidence="6">Molybdate ABC transporter substrate-binding protein</fullName>
    </submittedName>
</protein>
<dbReference type="GO" id="GO:0015689">
    <property type="term" value="P:molybdate ion transport"/>
    <property type="evidence" value="ECO:0007669"/>
    <property type="project" value="InterPro"/>
</dbReference>
<keyword evidence="3 5" id="KW-0479">Metal-binding</keyword>
<evidence type="ECO:0000256" key="2">
    <source>
        <dbReference type="ARBA" id="ARBA00022505"/>
    </source>
</evidence>
<evidence type="ECO:0000313" key="6">
    <source>
        <dbReference type="EMBL" id="MTV49202.1"/>
    </source>
</evidence>
<dbReference type="PROSITE" id="PS51257">
    <property type="entry name" value="PROKAR_LIPOPROTEIN"/>
    <property type="match status" value="1"/>
</dbReference>
<dbReference type="OrthoDB" id="9785015at2"/>
<dbReference type="PIRSF" id="PIRSF004846">
    <property type="entry name" value="ModA"/>
    <property type="match status" value="1"/>
</dbReference>
<feature type="binding site" evidence="5">
    <location>
        <position position="156"/>
    </location>
    <ligand>
        <name>molybdate</name>
        <dbReference type="ChEBI" id="CHEBI:36264"/>
    </ligand>
</feature>
<feature type="binding site" evidence="5">
    <location>
        <position position="76"/>
    </location>
    <ligand>
        <name>molybdate</name>
        <dbReference type="ChEBI" id="CHEBI:36264"/>
    </ligand>
</feature>
<keyword evidence="4" id="KW-0732">Signal</keyword>
<dbReference type="RefSeq" id="WP_155476304.1">
    <property type="nucleotide sequence ID" value="NZ_WNKU01000009.1"/>
</dbReference>
<dbReference type="NCBIfam" id="TIGR01256">
    <property type="entry name" value="modA"/>
    <property type="match status" value="1"/>
</dbReference>
<dbReference type="Pfam" id="PF13531">
    <property type="entry name" value="SBP_bac_11"/>
    <property type="match status" value="1"/>
</dbReference>
<dbReference type="InterPro" id="IPR005950">
    <property type="entry name" value="ModA"/>
</dbReference>
<evidence type="ECO:0000256" key="1">
    <source>
        <dbReference type="ARBA" id="ARBA00009175"/>
    </source>
</evidence>
<name>A0A6I3SKI4_HELMO</name>
<sequence length="267" mass="28527">MKRGSILWGITFLLGLALFLTGCNGSQQSTSKTTANQPVSLTLSAAASLKDAMTELQGMYTQAKPNVTITYNFGASGSLQRQIEEGAPVDLFISAASKQMNELQTKDLIDPSSRVDLLENEVVLVAPKDSSISDFTDLAGTKVKKLALGEPQSVPAGQYAQEVLTKLNIAEAVKSKSVFAKDVRQVLTYVESGNTEAGIVYETDAKTSDKVKTVAKAPQGSHSPILYPLAVVKASKNQAAANDFALFLQGEQAKAVFEKYGFTVHTK</sequence>
<feature type="binding site" evidence="5">
    <location>
        <position position="48"/>
    </location>
    <ligand>
        <name>molybdate</name>
        <dbReference type="ChEBI" id="CHEBI:36264"/>
    </ligand>
</feature>
<evidence type="ECO:0000256" key="5">
    <source>
        <dbReference type="PIRSR" id="PIRSR004846-1"/>
    </source>
</evidence>
<dbReference type="SUPFAM" id="SSF53850">
    <property type="entry name" value="Periplasmic binding protein-like II"/>
    <property type="match status" value="1"/>
</dbReference>
<dbReference type="AlphaFoldDB" id="A0A6I3SKI4"/>
<dbReference type="Proteomes" id="UP000430670">
    <property type="component" value="Unassembled WGS sequence"/>
</dbReference>
<reference evidence="6 7" key="1">
    <citation type="submission" date="2019-11" db="EMBL/GenBank/DDBJ databases">
        <title>Whole-genome sequence of a the green, strictly anaerobic photosynthetic bacterium Heliobacillus mobilis DSM 6151.</title>
        <authorList>
            <person name="Kyndt J.A."/>
            <person name="Meyer T.E."/>
        </authorList>
    </citation>
    <scope>NUCLEOTIDE SEQUENCE [LARGE SCALE GENOMIC DNA]</scope>
    <source>
        <strain evidence="6 7">DSM 6151</strain>
    </source>
</reference>
<accession>A0A6I3SKI4</accession>
<evidence type="ECO:0000256" key="4">
    <source>
        <dbReference type="ARBA" id="ARBA00022729"/>
    </source>
</evidence>
<comment type="similarity">
    <text evidence="1">Belongs to the bacterial solute-binding protein ModA family.</text>
</comment>
<evidence type="ECO:0000256" key="3">
    <source>
        <dbReference type="ARBA" id="ARBA00022723"/>
    </source>
</evidence>
<feature type="binding site" evidence="5">
    <location>
        <position position="183"/>
    </location>
    <ligand>
        <name>molybdate</name>
        <dbReference type="ChEBI" id="CHEBI:36264"/>
    </ligand>
</feature>
<dbReference type="GO" id="GO:1901359">
    <property type="term" value="F:tungstate binding"/>
    <property type="evidence" value="ECO:0007669"/>
    <property type="project" value="UniProtKB-ARBA"/>
</dbReference>
<dbReference type="InterPro" id="IPR041879">
    <property type="entry name" value="YvgL-like_PBP2"/>
</dbReference>
<keyword evidence="2 5" id="KW-0500">Molybdenum</keyword>
<dbReference type="EMBL" id="WNKU01000009">
    <property type="protein sequence ID" value="MTV49202.1"/>
    <property type="molecule type" value="Genomic_DNA"/>
</dbReference>
<dbReference type="InterPro" id="IPR050682">
    <property type="entry name" value="ModA/WtpA"/>
</dbReference>
<dbReference type="GO" id="GO:0030973">
    <property type="term" value="F:molybdate ion binding"/>
    <property type="evidence" value="ECO:0007669"/>
    <property type="project" value="TreeGrafter"/>
</dbReference>
<gene>
    <name evidence="6" type="primary">modA</name>
    <name evidence="6" type="ORF">GJ688_09445</name>
</gene>